<accession>A0A2P6RWP7</accession>
<proteinExistence type="predicted"/>
<gene>
    <name evidence="2" type="ORF">RchiOBHm_Chr2g0137711</name>
</gene>
<evidence type="ECO:0000256" key="1">
    <source>
        <dbReference type="SAM" id="Phobius"/>
    </source>
</evidence>
<comment type="caution">
    <text evidence="2">The sequence shown here is derived from an EMBL/GenBank/DDBJ whole genome shotgun (WGS) entry which is preliminary data.</text>
</comment>
<dbReference type="PANTHER" id="PTHR21529">
    <property type="entry name" value="MAMMARY TURMOR VIRUS RECEPTOR HOMOLOG 1, 2 MTVR1, 2"/>
    <property type="match status" value="1"/>
</dbReference>
<dbReference type="PANTHER" id="PTHR21529:SF4">
    <property type="entry name" value="TPR AND ANKYRIN REPEAT-CONTAINING PROTEIN 1"/>
    <property type="match status" value="1"/>
</dbReference>
<dbReference type="AlphaFoldDB" id="A0A2P6RWP7"/>
<evidence type="ECO:0000313" key="2">
    <source>
        <dbReference type="EMBL" id="PRQ50844.1"/>
    </source>
</evidence>
<sequence>MIRIIRLHCSLSERTYNRNVSRFIISCKQVIVLHFACGGGNSTGRGLIDMADFDEDETQFKDIQDSFHNIPPSCYPLVITFHKFLMMLDGTLSNSYFERFLDVKATVGHFKSSRSVAFQSFRFVLILHINCFRLILILLIIGSGVSTEIWTTYAARIMVISIILVVVSQIPQVLHLSSGGQGLAILIALIVSVILTIAYIFYEVTDSLIC</sequence>
<feature type="transmembrane region" description="Helical" evidence="1">
    <location>
        <begin position="183"/>
        <end position="202"/>
    </location>
</feature>
<keyword evidence="1" id="KW-0472">Membrane</keyword>
<evidence type="ECO:0000313" key="3">
    <source>
        <dbReference type="Proteomes" id="UP000238479"/>
    </source>
</evidence>
<dbReference type="Proteomes" id="UP000238479">
    <property type="component" value="Chromosome 2"/>
</dbReference>
<keyword evidence="1" id="KW-0812">Transmembrane</keyword>
<organism evidence="2 3">
    <name type="scientific">Rosa chinensis</name>
    <name type="common">China rose</name>
    <dbReference type="NCBI Taxonomy" id="74649"/>
    <lineage>
        <taxon>Eukaryota</taxon>
        <taxon>Viridiplantae</taxon>
        <taxon>Streptophyta</taxon>
        <taxon>Embryophyta</taxon>
        <taxon>Tracheophyta</taxon>
        <taxon>Spermatophyta</taxon>
        <taxon>Magnoliopsida</taxon>
        <taxon>eudicotyledons</taxon>
        <taxon>Gunneridae</taxon>
        <taxon>Pentapetalae</taxon>
        <taxon>rosids</taxon>
        <taxon>fabids</taxon>
        <taxon>Rosales</taxon>
        <taxon>Rosaceae</taxon>
        <taxon>Rosoideae</taxon>
        <taxon>Rosoideae incertae sedis</taxon>
        <taxon>Rosa</taxon>
    </lineage>
</organism>
<dbReference type="Gramene" id="PRQ50844">
    <property type="protein sequence ID" value="PRQ50844"/>
    <property type="gene ID" value="RchiOBHm_Chr2g0137711"/>
</dbReference>
<keyword evidence="3" id="KW-1185">Reference proteome</keyword>
<name>A0A2P6RWP7_ROSCH</name>
<protein>
    <submittedName>
        <fullName evidence="2">Uncharacterized protein</fullName>
    </submittedName>
</protein>
<dbReference type="InterPro" id="IPR039904">
    <property type="entry name" value="TRANK1"/>
</dbReference>
<dbReference type="STRING" id="74649.A0A2P6RWP7"/>
<reference evidence="2 3" key="1">
    <citation type="journal article" date="2018" name="Nat. Genet.">
        <title>The Rosa genome provides new insights in the design of modern roses.</title>
        <authorList>
            <person name="Bendahmane M."/>
        </authorList>
    </citation>
    <scope>NUCLEOTIDE SEQUENCE [LARGE SCALE GENOMIC DNA]</scope>
    <source>
        <strain evidence="3">cv. Old Blush</strain>
    </source>
</reference>
<keyword evidence="1" id="KW-1133">Transmembrane helix</keyword>
<feature type="transmembrane region" description="Helical" evidence="1">
    <location>
        <begin position="121"/>
        <end position="141"/>
    </location>
</feature>
<feature type="transmembrane region" description="Helical" evidence="1">
    <location>
        <begin position="153"/>
        <end position="171"/>
    </location>
</feature>
<dbReference type="EMBL" id="PDCK01000040">
    <property type="protein sequence ID" value="PRQ50844.1"/>
    <property type="molecule type" value="Genomic_DNA"/>
</dbReference>